<dbReference type="Proteomes" id="UP001597548">
    <property type="component" value="Unassembled WGS sequence"/>
</dbReference>
<reference evidence="2" key="1">
    <citation type="journal article" date="2019" name="Int. J. Syst. Evol. Microbiol.">
        <title>The Global Catalogue of Microorganisms (GCM) 10K type strain sequencing project: providing services to taxonomists for standard genome sequencing and annotation.</title>
        <authorList>
            <consortium name="The Broad Institute Genomics Platform"/>
            <consortium name="The Broad Institute Genome Sequencing Center for Infectious Disease"/>
            <person name="Wu L."/>
            <person name="Ma J."/>
        </authorList>
    </citation>
    <scope>NUCLEOTIDE SEQUENCE [LARGE SCALE GENOMIC DNA]</scope>
    <source>
        <strain evidence="2">KCTC 32514</strain>
    </source>
</reference>
<organism evidence="1 2">
    <name type="scientific">Psychroserpens luteus</name>
    <dbReference type="NCBI Taxonomy" id="1434066"/>
    <lineage>
        <taxon>Bacteria</taxon>
        <taxon>Pseudomonadati</taxon>
        <taxon>Bacteroidota</taxon>
        <taxon>Flavobacteriia</taxon>
        <taxon>Flavobacteriales</taxon>
        <taxon>Flavobacteriaceae</taxon>
        <taxon>Psychroserpens</taxon>
    </lineage>
</organism>
<dbReference type="RefSeq" id="WP_194506056.1">
    <property type="nucleotide sequence ID" value="NZ_JADILU010000001.1"/>
</dbReference>
<accession>A0ABW5ZXL4</accession>
<keyword evidence="2" id="KW-1185">Reference proteome</keyword>
<gene>
    <name evidence="1" type="ORF">ACFS29_15715</name>
</gene>
<dbReference type="EMBL" id="JBHUOS010000010">
    <property type="protein sequence ID" value="MFD2917101.1"/>
    <property type="molecule type" value="Genomic_DNA"/>
</dbReference>
<evidence type="ECO:0000313" key="1">
    <source>
        <dbReference type="EMBL" id="MFD2917101.1"/>
    </source>
</evidence>
<proteinExistence type="predicted"/>
<protein>
    <submittedName>
        <fullName evidence="1">Uncharacterized protein</fullName>
    </submittedName>
</protein>
<evidence type="ECO:0000313" key="2">
    <source>
        <dbReference type="Proteomes" id="UP001597548"/>
    </source>
</evidence>
<sequence length="203" mass="23526">MKTTYFSAERLLLLIILAIVVFNLLARQCSKPISEDTKTPTVTIVRDTIWQTKIDTFKVQTLRYKTVYVNRDDVSTLSETLPEKTESTSTIVKAKVYKDTLRHDDIDIFSYNLVEGNLLNSEISYKLKVPREITVTKTIEHPKTYRSAFFLFSEIGGNQTRFDNLSLGLQYNRKGKWFVSYRVNLNQVQQPTHNVGFGVRLFK</sequence>
<comment type="caution">
    <text evidence="1">The sequence shown here is derived from an EMBL/GenBank/DDBJ whole genome shotgun (WGS) entry which is preliminary data.</text>
</comment>
<name>A0ABW5ZXL4_9FLAO</name>